<dbReference type="CDD" id="cd00293">
    <property type="entry name" value="USP-like"/>
    <property type="match status" value="1"/>
</dbReference>
<gene>
    <name evidence="3" type="ORF">CPG37_09560</name>
</gene>
<dbReference type="Gene3D" id="3.40.50.620">
    <property type="entry name" value="HUPs"/>
    <property type="match status" value="2"/>
</dbReference>
<dbReference type="PANTHER" id="PTHR46268">
    <property type="entry name" value="STRESS RESPONSE PROTEIN NHAX"/>
    <property type="match status" value="1"/>
</dbReference>
<proteinExistence type="inferred from homology"/>
<name>A0ABX4LN69_9BACT</name>
<sequence length="274" mass="31887">MNTILVAIDFSNSSSEVLKKAIFISNMMKSHLKVVHVVEDNIFNFHKDSSKIKYNCLKYLKEEFPTIKEKDFYLKVGVVEDEIYNLSKELKSLLVITGASGENFSLENFFMGSTTKKLIRTLEIPTLIIKNSIQKEYKKILIPTDFSEYSKYVIENTLKFFPNSLIQLLHMYNIPFKNRLNMYGIDNETSQKYYVNITKKVFNDGDKFMSSVENCKDKLSLKVENDTLVDSYINDENENSNEFDLISLHTTGNISFFTFDILDKSKYDVLVFKK</sequence>
<organism evidence="3 4">
    <name type="scientific">Malaciobacter canalis</name>
    <dbReference type="NCBI Taxonomy" id="1912871"/>
    <lineage>
        <taxon>Bacteria</taxon>
        <taxon>Pseudomonadati</taxon>
        <taxon>Campylobacterota</taxon>
        <taxon>Epsilonproteobacteria</taxon>
        <taxon>Campylobacterales</taxon>
        <taxon>Arcobacteraceae</taxon>
        <taxon>Malaciobacter</taxon>
    </lineage>
</organism>
<evidence type="ECO:0000313" key="3">
    <source>
        <dbReference type="EMBL" id="PHO09312.1"/>
    </source>
</evidence>
<dbReference type="Pfam" id="PF00582">
    <property type="entry name" value="Usp"/>
    <property type="match status" value="1"/>
</dbReference>
<dbReference type="EMBL" id="NWVW01000011">
    <property type="protein sequence ID" value="PHO09312.1"/>
    <property type="molecule type" value="Genomic_DNA"/>
</dbReference>
<dbReference type="Proteomes" id="UP000221384">
    <property type="component" value="Unassembled WGS sequence"/>
</dbReference>
<dbReference type="InterPro" id="IPR014729">
    <property type="entry name" value="Rossmann-like_a/b/a_fold"/>
</dbReference>
<dbReference type="RefSeq" id="WP_099334768.1">
    <property type="nucleotide sequence ID" value="NZ_CP042812.1"/>
</dbReference>
<dbReference type="InterPro" id="IPR006016">
    <property type="entry name" value="UspA"/>
</dbReference>
<protein>
    <recommendedName>
        <fullName evidence="2">UspA domain-containing protein</fullName>
    </recommendedName>
</protein>
<feature type="domain" description="UspA" evidence="2">
    <location>
        <begin position="2"/>
        <end position="130"/>
    </location>
</feature>
<dbReference type="InterPro" id="IPR006015">
    <property type="entry name" value="Universal_stress_UspA"/>
</dbReference>
<evidence type="ECO:0000259" key="2">
    <source>
        <dbReference type="Pfam" id="PF00582"/>
    </source>
</evidence>
<dbReference type="SUPFAM" id="SSF52402">
    <property type="entry name" value="Adenine nucleotide alpha hydrolases-like"/>
    <property type="match status" value="1"/>
</dbReference>
<comment type="caution">
    <text evidence="3">The sequence shown here is derived from an EMBL/GenBank/DDBJ whole genome shotgun (WGS) entry which is preliminary data.</text>
</comment>
<accession>A0ABX4LN69</accession>
<keyword evidence="4" id="KW-1185">Reference proteome</keyword>
<dbReference type="PANTHER" id="PTHR46268:SF6">
    <property type="entry name" value="UNIVERSAL STRESS PROTEIN UP12"/>
    <property type="match status" value="1"/>
</dbReference>
<reference evidence="3 4" key="1">
    <citation type="submission" date="2017-09" db="EMBL/GenBank/DDBJ databases">
        <authorList>
            <person name="Perez-Cataluna A."/>
            <person name="Figueras M.J."/>
            <person name="Salas-Masso N."/>
        </authorList>
    </citation>
    <scope>NUCLEOTIDE SEQUENCE [LARGE SCALE GENOMIC DNA]</scope>
    <source>
        <strain evidence="3 4">F138-33</strain>
    </source>
</reference>
<comment type="similarity">
    <text evidence="1">Belongs to the universal stress protein A family.</text>
</comment>
<evidence type="ECO:0000313" key="4">
    <source>
        <dbReference type="Proteomes" id="UP000221384"/>
    </source>
</evidence>
<dbReference type="PRINTS" id="PR01438">
    <property type="entry name" value="UNVRSLSTRESS"/>
</dbReference>
<evidence type="ECO:0000256" key="1">
    <source>
        <dbReference type="ARBA" id="ARBA00008791"/>
    </source>
</evidence>